<feature type="active site" description="Proton donor/acceptor" evidence="3">
    <location>
        <position position="135"/>
    </location>
</feature>
<evidence type="ECO:0000256" key="4">
    <source>
        <dbReference type="PIRSR" id="PIRSR001365-2"/>
    </source>
</evidence>
<dbReference type="Proteomes" id="UP000254134">
    <property type="component" value="Unassembled WGS sequence"/>
</dbReference>
<dbReference type="PANTHER" id="PTHR12128:SF67">
    <property type="entry name" value="BLR3884 PROTEIN"/>
    <property type="match status" value="1"/>
</dbReference>
<evidence type="ECO:0000313" key="6">
    <source>
        <dbReference type="Proteomes" id="UP000254134"/>
    </source>
</evidence>
<reference evidence="5 6" key="1">
    <citation type="submission" date="2018-07" db="EMBL/GenBank/DDBJ databases">
        <title>High-quality-draft genome sequence of Gaiella occulta.</title>
        <authorList>
            <person name="Severino R."/>
            <person name="Froufe H.J.C."/>
            <person name="Rainey F.A."/>
            <person name="Barroso C."/>
            <person name="Albuquerque L."/>
            <person name="Lobo-Da-Cunha A."/>
            <person name="Da Costa M.S."/>
            <person name="Egas C."/>
        </authorList>
    </citation>
    <scope>NUCLEOTIDE SEQUENCE [LARGE SCALE GENOMIC DNA]</scope>
    <source>
        <strain evidence="5 6">F2-233</strain>
    </source>
</reference>
<proteinExistence type="inferred from homology"/>
<dbReference type="GO" id="GO:0008840">
    <property type="term" value="F:4-hydroxy-tetrahydrodipicolinate synthase activity"/>
    <property type="evidence" value="ECO:0007669"/>
    <property type="project" value="TreeGrafter"/>
</dbReference>
<protein>
    <submittedName>
        <fullName evidence="5">Dihydrodipicolinate synthase/N-acetylneuraminate lyase</fullName>
    </submittedName>
</protein>
<keyword evidence="6" id="KW-1185">Reference proteome</keyword>
<dbReference type="PRINTS" id="PR00146">
    <property type="entry name" value="DHPICSNTHASE"/>
</dbReference>
<feature type="active site" description="Schiff-base intermediate with substrate" evidence="3">
    <location>
        <position position="164"/>
    </location>
</feature>
<dbReference type="PIRSF" id="PIRSF001365">
    <property type="entry name" value="DHDPS"/>
    <property type="match status" value="1"/>
</dbReference>
<dbReference type="RefSeq" id="WP_181813412.1">
    <property type="nucleotide sequence ID" value="NZ_QQZY01000002.1"/>
</dbReference>
<dbReference type="SUPFAM" id="SSF51569">
    <property type="entry name" value="Aldolase"/>
    <property type="match status" value="1"/>
</dbReference>
<sequence length="282" mass="29342">MLTGTLAAAVTPLRAGGAELDADAFGPLLDLYADAGLDGVLAFGSNGEGVLLSVEERRRGLRIFVAAAAGRLDVAAHCGAQTTADTVALAAGAAEAGAAAVAVIGPPYFPLDERAQFAHFAAAARACAPLPFYVYEFARTSGYPVALDVLRRLREEAPNFAGMKVSDSPWEAFEPYLSLGVDVFVGPEALIHRGIAGGAVGAVSALAAAFPREVAAVVHAPTAEGAAGLARLRARLERFPRQAAMKRVLAWKGVPLRADVRGPLRDLTVDEAQELERWLASS</sequence>
<name>A0A7M2YYW7_9ACTN</name>
<accession>A0A7M2YYW7</accession>
<dbReference type="EMBL" id="QQZY01000002">
    <property type="protein sequence ID" value="RDI75357.1"/>
    <property type="molecule type" value="Genomic_DNA"/>
</dbReference>
<evidence type="ECO:0000256" key="3">
    <source>
        <dbReference type="PIRSR" id="PIRSR001365-1"/>
    </source>
</evidence>
<feature type="binding site" evidence="4">
    <location>
        <position position="203"/>
    </location>
    <ligand>
        <name>pyruvate</name>
        <dbReference type="ChEBI" id="CHEBI:15361"/>
    </ligand>
</feature>
<keyword evidence="1 2" id="KW-0456">Lyase</keyword>
<evidence type="ECO:0000313" key="5">
    <source>
        <dbReference type="EMBL" id="RDI75357.1"/>
    </source>
</evidence>
<dbReference type="Pfam" id="PF00701">
    <property type="entry name" value="DHDPS"/>
    <property type="match status" value="1"/>
</dbReference>
<reference evidence="6" key="2">
    <citation type="journal article" date="2019" name="MicrobiologyOpen">
        <title>High-quality draft genome sequence of Gaiella occulta isolated from a 150 meter deep mineral water borehole and comparison with the genome sequences of other deep-branching lineages of the phylum Actinobacteria.</title>
        <authorList>
            <person name="Severino R."/>
            <person name="Froufe H.J.C."/>
            <person name="Barroso C."/>
            <person name="Albuquerque L."/>
            <person name="Lobo-da-Cunha A."/>
            <person name="da Costa M.S."/>
            <person name="Egas C."/>
        </authorList>
    </citation>
    <scope>NUCLEOTIDE SEQUENCE [LARGE SCALE GENOMIC DNA]</scope>
    <source>
        <strain evidence="6">F2-233</strain>
    </source>
</reference>
<comment type="caution">
    <text evidence="5">The sequence shown here is derived from an EMBL/GenBank/DDBJ whole genome shotgun (WGS) entry which is preliminary data.</text>
</comment>
<evidence type="ECO:0000256" key="2">
    <source>
        <dbReference type="PIRNR" id="PIRNR001365"/>
    </source>
</evidence>
<dbReference type="Gene3D" id="3.20.20.70">
    <property type="entry name" value="Aldolase class I"/>
    <property type="match status" value="1"/>
</dbReference>
<organism evidence="5 6">
    <name type="scientific">Gaiella occulta</name>
    <dbReference type="NCBI Taxonomy" id="1002870"/>
    <lineage>
        <taxon>Bacteria</taxon>
        <taxon>Bacillati</taxon>
        <taxon>Actinomycetota</taxon>
        <taxon>Thermoleophilia</taxon>
        <taxon>Gaiellales</taxon>
        <taxon>Gaiellaceae</taxon>
        <taxon>Gaiella</taxon>
    </lineage>
</organism>
<comment type="similarity">
    <text evidence="2">Belongs to the DapA family.</text>
</comment>
<dbReference type="PANTHER" id="PTHR12128">
    <property type="entry name" value="DIHYDRODIPICOLINATE SYNTHASE"/>
    <property type="match status" value="1"/>
</dbReference>
<dbReference type="CDD" id="cd00408">
    <property type="entry name" value="DHDPS-like"/>
    <property type="match status" value="1"/>
</dbReference>
<dbReference type="InterPro" id="IPR013785">
    <property type="entry name" value="Aldolase_TIM"/>
</dbReference>
<evidence type="ECO:0000256" key="1">
    <source>
        <dbReference type="ARBA" id="ARBA00023239"/>
    </source>
</evidence>
<dbReference type="SMART" id="SM01130">
    <property type="entry name" value="DHDPS"/>
    <property type="match status" value="1"/>
</dbReference>
<gene>
    <name evidence="5" type="ORF">Gocc_1155</name>
</gene>
<dbReference type="InterPro" id="IPR002220">
    <property type="entry name" value="DapA-like"/>
</dbReference>
<dbReference type="AlphaFoldDB" id="A0A7M2YYW7"/>